<evidence type="ECO:0000256" key="1">
    <source>
        <dbReference type="ARBA" id="ARBA00022679"/>
    </source>
</evidence>
<dbReference type="OrthoDB" id="1275217at2"/>
<dbReference type="AlphaFoldDB" id="A0A5P0ZNL8"/>
<evidence type="ECO:0000313" key="5">
    <source>
        <dbReference type="EMBL" id="MQS75808.1"/>
    </source>
</evidence>
<dbReference type="RefSeq" id="WP_153385206.1">
    <property type="nucleotide sequence ID" value="NZ_VDFO01000032.1"/>
</dbReference>
<feature type="domain" description="Phosphoribosyl-dephospho-CoA transferase MdcG N-terminal" evidence="4">
    <location>
        <begin position="6"/>
        <end position="77"/>
    </location>
</feature>
<keyword evidence="1" id="KW-0808">Transferase</keyword>
<dbReference type="Proteomes" id="UP000371423">
    <property type="component" value="Unassembled WGS sequence"/>
</dbReference>
<dbReference type="InterPro" id="IPR049180">
    <property type="entry name" value="MdcG_C"/>
</dbReference>
<comment type="caution">
    <text evidence="5">The sequence shown here is derived from an EMBL/GenBank/DDBJ whole genome shotgun (WGS) entry which is preliminary data.</text>
</comment>
<dbReference type="GO" id="GO:0016779">
    <property type="term" value="F:nucleotidyltransferase activity"/>
    <property type="evidence" value="ECO:0007669"/>
    <property type="project" value="UniProtKB-KW"/>
</dbReference>
<name>A0A5P0ZNL8_9LACO</name>
<dbReference type="NCBIfam" id="NF002332">
    <property type="entry name" value="PRK01293.1"/>
    <property type="match status" value="1"/>
</dbReference>
<keyword evidence="7" id="KW-1185">Reference proteome</keyword>
<accession>A0A5P0ZNL8</accession>
<dbReference type="InterPro" id="IPR017557">
    <property type="entry name" value="Holo-ACP_synthase"/>
</dbReference>
<gene>
    <name evidence="6" type="ORF">FHL05_08785</name>
    <name evidence="5" type="ORF">FHL06_05335</name>
</gene>
<proteinExistence type="predicted"/>
<dbReference type="InterPro" id="IPR048903">
    <property type="entry name" value="MdcG_N"/>
</dbReference>
<evidence type="ECO:0000259" key="3">
    <source>
        <dbReference type="Pfam" id="PF10620"/>
    </source>
</evidence>
<protein>
    <submittedName>
        <fullName evidence="5">Malonate decarboxylase holo-ACP synthase</fullName>
    </submittedName>
</protein>
<feature type="domain" description="Phosphoribosyl-dephospho-CoA transferase MdcG C-terminal" evidence="3">
    <location>
        <begin position="94"/>
        <end position="202"/>
    </location>
</feature>
<organism evidence="5 8">
    <name type="scientific">Companilactobacillus halodurans</name>
    <dbReference type="NCBI Taxonomy" id="2584183"/>
    <lineage>
        <taxon>Bacteria</taxon>
        <taxon>Bacillati</taxon>
        <taxon>Bacillota</taxon>
        <taxon>Bacilli</taxon>
        <taxon>Lactobacillales</taxon>
        <taxon>Lactobacillaceae</taxon>
        <taxon>Companilactobacillus</taxon>
    </lineage>
</organism>
<reference evidence="7 8" key="1">
    <citation type="journal article" date="2019" name="Syst. Appl. Microbiol.">
        <title>Polyphasic characterization of two novel Lactobacillus spp. isolated from blown salami packages: Description of Lactobacillus halodurans sp. nov. and Lactobacillus salsicarnum sp. nov.</title>
        <authorList>
            <person name="Schuster J.A."/>
            <person name="Klingl A."/>
            <person name="Vogel R.F."/>
            <person name="Ehrmann M.A."/>
        </authorList>
    </citation>
    <scope>NUCLEOTIDE SEQUENCE [LARGE SCALE GENOMIC DNA]</scope>
    <source>
        <strain evidence="6 7">TMW 1.1920</strain>
        <strain evidence="5 8">TMW 1.2172</strain>
    </source>
</reference>
<dbReference type="EMBL" id="VDFO01000032">
    <property type="protein sequence ID" value="MQS97981.1"/>
    <property type="molecule type" value="Genomic_DNA"/>
</dbReference>
<dbReference type="Pfam" id="PF20866">
    <property type="entry name" value="MdcG_N"/>
    <property type="match status" value="1"/>
</dbReference>
<evidence type="ECO:0000313" key="7">
    <source>
        <dbReference type="Proteomes" id="UP000371423"/>
    </source>
</evidence>
<evidence type="ECO:0000313" key="8">
    <source>
        <dbReference type="Proteomes" id="UP000414364"/>
    </source>
</evidence>
<dbReference type="Proteomes" id="UP000414364">
    <property type="component" value="Unassembled WGS sequence"/>
</dbReference>
<sequence>MVEVEPHDLLEINSINDLSGDRLPDWAEQIFSNSLTVVVRRQKKQGDLIPVGIRGIKREHRFATYLSEKKIKKVITPFDLVQDEAWTKKTTRFELPAIKALPKVAQILSNYRWGISGSVGFELATRTKAAKMTSDLDLILKTQTPIDKISAKKLLEKLNQFGVHADLQVILGSSGFSLEEYANSSKTIMMKTISGPILVENPWTKE</sequence>
<keyword evidence="2" id="KW-0548">Nucleotidyltransferase</keyword>
<dbReference type="NCBIfam" id="TIGR03135">
    <property type="entry name" value="malonate_mdcG"/>
    <property type="match status" value="1"/>
</dbReference>
<evidence type="ECO:0000313" key="6">
    <source>
        <dbReference type="EMBL" id="MQS97981.1"/>
    </source>
</evidence>
<evidence type="ECO:0000256" key="2">
    <source>
        <dbReference type="ARBA" id="ARBA00022695"/>
    </source>
</evidence>
<dbReference type="EMBL" id="VDFP01000008">
    <property type="protein sequence ID" value="MQS75808.1"/>
    <property type="molecule type" value="Genomic_DNA"/>
</dbReference>
<dbReference type="Pfam" id="PF10620">
    <property type="entry name" value="MdcG"/>
    <property type="match status" value="1"/>
</dbReference>
<evidence type="ECO:0000259" key="4">
    <source>
        <dbReference type="Pfam" id="PF20866"/>
    </source>
</evidence>